<evidence type="ECO:0000313" key="3">
    <source>
        <dbReference type="Proteomes" id="UP000031278"/>
    </source>
</evidence>
<gene>
    <name evidence="2" type="ORF">RJ45_17680</name>
</gene>
<dbReference type="Gene3D" id="3.40.50.2000">
    <property type="entry name" value="Glycogen Phosphorylase B"/>
    <property type="match status" value="2"/>
</dbReference>
<dbReference type="Pfam" id="PF13439">
    <property type="entry name" value="Glyco_transf_4"/>
    <property type="match status" value="1"/>
</dbReference>
<dbReference type="AlphaFoldDB" id="A0A0B9H0G8"/>
<comment type="caution">
    <text evidence="2">The sequence shown here is derived from an EMBL/GenBank/DDBJ whole genome shotgun (WGS) entry which is preliminary data.</text>
</comment>
<dbReference type="PANTHER" id="PTHR45947:SF15">
    <property type="entry name" value="TEICHURONIC ACID BIOSYNTHESIS GLYCOSYLTRANSFERASE TUAC-RELATED"/>
    <property type="match status" value="1"/>
</dbReference>
<dbReference type="GO" id="GO:0016757">
    <property type="term" value="F:glycosyltransferase activity"/>
    <property type="evidence" value="ECO:0007669"/>
    <property type="project" value="TreeGrafter"/>
</dbReference>
<dbReference type="PANTHER" id="PTHR45947">
    <property type="entry name" value="SULFOQUINOVOSYL TRANSFERASE SQD2"/>
    <property type="match status" value="1"/>
</dbReference>
<dbReference type="Pfam" id="PF13692">
    <property type="entry name" value="Glyco_trans_1_4"/>
    <property type="match status" value="1"/>
</dbReference>
<dbReference type="InterPro" id="IPR028098">
    <property type="entry name" value="Glyco_trans_4-like_N"/>
</dbReference>
<feature type="domain" description="Glycosyltransferase subfamily 4-like N-terminal" evidence="1">
    <location>
        <begin position="18"/>
        <end position="187"/>
    </location>
</feature>
<dbReference type="EMBL" id="JWLZ01000179">
    <property type="protein sequence ID" value="KHT62352.1"/>
    <property type="molecule type" value="Genomic_DNA"/>
</dbReference>
<reference evidence="2 3" key="1">
    <citation type="submission" date="2014-12" db="EMBL/GenBank/DDBJ databases">
        <title>Genome sequencing of Photobacterium gaetbulicola AD005a.</title>
        <authorList>
            <person name="Adrian T.G.S."/>
            <person name="Chan K.G."/>
        </authorList>
    </citation>
    <scope>NUCLEOTIDE SEQUENCE [LARGE SCALE GENOMIC DNA]</scope>
    <source>
        <strain evidence="2 3">AD005a</strain>
    </source>
</reference>
<protein>
    <submittedName>
        <fullName evidence="2">Glycosyl transferase family 1</fullName>
    </submittedName>
</protein>
<dbReference type="SUPFAM" id="SSF53756">
    <property type="entry name" value="UDP-Glycosyltransferase/glycogen phosphorylase"/>
    <property type="match status" value="1"/>
</dbReference>
<accession>A0A0B9H0G8</accession>
<dbReference type="Proteomes" id="UP000031278">
    <property type="component" value="Unassembled WGS sequence"/>
</dbReference>
<name>A0A0B9H0G8_9GAMM</name>
<proteinExistence type="predicted"/>
<organism evidence="2 3">
    <name type="scientific">Photobacterium gaetbulicola</name>
    <dbReference type="NCBI Taxonomy" id="1295392"/>
    <lineage>
        <taxon>Bacteria</taxon>
        <taxon>Pseudomonadati</taxon>
        <taxon>Pseudomonadota</taxon>
        <taxon>Gammaproteobacteria</taxon>
        <taxon>Vibrionales</taxon>
        <taxon>Vibrionaceae</taxon>
        <taxon>Photobacterium</taxon>
    </lineage>
</organism>
<dbReference type="RefSeq" id="WP_039465343.1">
    <property type="nucleotide sequence ID" value="NZ_JWLZ01000179.1"/>
</dbReference>
<dbReference type="InterPro" id="IPR050194">
    <property type="entry name" value="Glycosyltransferase_grp1"/>
</dbReference>
<keyword evidence="2" id="KW-0808">Transferase</keyword>
<evidence type="ECO:0000259" key="1">
    <source>
        <dbReference type="Pfam" id="PF13439"/>
    </source>
</evidence>
<sequence>MKKIGYVIPVFPTLSETFVGVEIRAMQELGHDVQPYAFIPGQHFQPADSELKKQCRYLTSAPEYALANIWNFHRCHQFLMQQQGFSYLSLLRQGLQLARFVQQDKCEHLHAHFAWHSTATAIVAAKLLNISVSFVGHGADIYATPQDIDSKLKAASFICAVTKEMQNELQTATKSPVLHIPCGIDASQYPPLNTNWQPKKDFLFIGRLVEKKGLGTLLYALSQLPPDTNLDIVGDGPLRPGLNQLAYQLGLNSHNRPQVHFLGHKESAWYRQHANDYKALVAPFTIAPNGDKDTGPLVIKEAMALGLPVITTDLSGCDEILEKQYGLQVPMNDHSALADAMAYLRHQPASALAPLREKAFKRVMDQFTARTQAQKLSAQVEAS</sequence>
<evidence type="ECO:0000313" key="2">
    <source>
        <dbReference type="EMBL" id="KHT62352.1"/>
    </source>
</evidence>